<sequence>MNEGKEIRFIDLFSGIGGFRLGLERANEERRFFRRQDMHGCRTDADECLEHRREASGGHISQESPRDSEIGLERANKISEHPELWVGDKEGRFEQHAKSGGLGEGHPSLGYRCVWSCDNNRYANKVYTKQFGEANHYSGNIRGVDPRDIPDFDLLCA</sequence>
<organism evidence="4">
    <name type="scientific">marine sediment metagenome</name>
    <dbReference type="NCBI Taxonomy" id="412755"/>
    <lineage>
        <taxon>unclassified sequences</taxon>
        <taxon>metagenomes</taxon>
        <taxon>ecological metagenomes</taxon>
    </lineage>
</organism>
<dbReference type="Gene3D" id="3.40.50.150">
    <property type="entry name" value="Vaccinia Virus protein VP39"/>
    <property type="match status" value="2"/>
</dbReference>
<dbReference type="GO" id="GO:0032259">
    <property type="term" value="P:methylation"/>
    <property type="evidence" value="ECO:0007669"/>
    <property type="project" value="UniProtKB-KW"/>
</dbReference>
<dbReference type="InterPro" id="IPR029063">
    <property type="entry name" value="SAM-dependent_MTases_sf"/>
</dbReference>
<dbReference type="AlphaFoldDB" id="X1HWK1"/>
<keyword evidence="2" id="KW-0808">Transferase</keyword>
<feature type="compositionally biased region" description="Basic and acidic residues" evidence="3">
    <location>
        <begin position="64"/>
        <end position="74"/>
    </location>
</feature>
<accession>X1HWK1</accession>
<dbReference type="SUPFAM" id="SSF53335">
    <property type="entry name" value="S-adenosyl-L-methionine-dependent methyltransferases"/>
    <property type="match status" value="2"/>
</dbReference>
<protein>
    <recommendedName>
        <fullName evidence="5">DNA (cytosine-5-)-methyltransferase</fullName>
    </recommendedName>
</protein>
<evidence type="ECO:0000313" key="4">
    <source>
        <dbReference type="EMBL" id="GAH73842.1"/>
    </source>
</evidence>
<evidence type="ECO:0008006" key="5">
    <source>
        <dbReference type="Google" id="ProtNLM"/>
    </source>
</evidence>
<feature type="non-terminal residue" evidence="4">
    <location>
        <position position="157"/>
    </location>
</feature>
<gene>
    <name evidence="4" type="ORF">S03H2_49624</name>
</gene>
<feature type="region of interest" description="Disordered" evidence="3">
    <location>
        <begin position="54"/>
        <end position="74"/>
    </location>
</feature>
<dbReference type="InterPro" id="IPR001525">
    <property type="entry name" value="C5_MeTfrase"/>
</dbReference>
<name>X1HWK1_9ZZZZ</name>
<proteinExistence type="predicted"/>
<keyword evidence="1" id="KW-0489">Methyltransferase</keyword>
<dbReference type="Pfam" id="PF00145">
    <property type="entry name" value="DNA_methylase"/>
    <property type="match status" value="2"/>
</dbReference>
<reference evidence="4" key="1">
    <citation type="journal article" date="2014" name="Front. Microbiol.">
        <title>High frequency of phylogenetically diverse reductive dehalogenase-homologous genes in deep subseafloor sedimentary metagenomes.</title>
        <authorList>
            <person name="Kawai M."/>
            <person name="Futagami T."/>
            <person name="Toyoda A."/>
            <person name="Takaki Y."/>
            <person name="Nishi S."/>
            <person name="Hori S."/>
            <person name="Arai W."/>
            <person name="Tsubouchi T."/>
            <person name="Morono Y."/>
            <person name="Uchiyama I."/>
            <person name="Ito T."/>
            <person name="Fujiyama A."/>
            <person name="Inagaki F."/>
            <person name="Takami H."/>
        </authorList>
    </citation>
    <scope>NUCLEOTIDE SEQUENCE</scope>
    <source>
        <strain evidence="4">Expedition CK06-06</strain>
    </source>
</reference>
<evidence type="ECO:0000256" key="2">
    <source>
        <dbReference type="ARBA" id="ARBA00022679"/>
    </source>
</evidence>
<dbReference type="GO" id="GO:0008168">
    <property type="term" value="F:methyltransferase activity"/>
    <property type="evidence" value="ECO:0007669"/>
    <property type="project" value="UniProtKB-KW"/>
</dbReference>
<comment type="caution">
    <text evidence="4">The sequence shown here is derived from an EMBL/GenBank/DDBJ whole genome shotgun (WGS) entry which is preliminary data.</text>
</comment>
<dbReference type="EMBL" id="BARU01031366">
    <property type="protein sequence ID" value="GAH73842.1"/>
    <property type="molecule type" value="Genomic_DNA"/>
</dbReference>
<evidence type="ECO:0000256" key="1">
    <source>
        <dbReference type="ARBA" id="ARBA00022603"/>
    </source>
</evidence>
<evidence type="ECO:0000256" key="3">
    <source>
        <dbReference type="SAM" id="MobiDB-lite"/>
    </source>
</evidence>